<dbReference type="Proteomes" id="UP001211907">
    <property type="component" value="Unassembled WGS sequence"/>
</dbReference>
<protein>
    <submittedName>
        <fullName evidence="1">Uncharacterized protein</fullName>
    </submittedName>
</protein>
<evidence type="ECO:0000313" key="1">
    <source>
        <dbReference type="EMBL" id="KAJ3132841.1"/>
    </source>
</evidence>
<reference evidence="1" key="1">
    <citation type="submission" date="2020-05" db="EMBL/GenBank/DDBJ databases">
        <title>Phylogenomic resolution of chytrid fungi.</title>
        <authorList>
            <person name="Stajich J.E."/>
            <person name="Amses K."/>
            <person name="Simmons R."/>
            <person name="Seto K."/>
            <person name="Myers J."/>
            <person name="Bonds A."/>
            <person name="Quandt C.A."/>
            <person name="Barry K."/>
            <person name="Liu P."/>
            <person name="Grigoriev I."/>
            <person name="Longcore J.E."/>
            <person name="James T.Y."/>
        </authorList>
    </citation>
    <scope>NUCLEOTIDE SEQUENCE</scope>
    <source>
        <strain evidence="1">JEL0513</strain>
    </source>
</reference>
<proteinExistence type="predicted"/>
<keyword evidence="2" id="KW-1185">Reference proteome</keyword>
<evidence type="ECO:0000313" key="2">
    <source>
        <dbReference type="Proteomes" id="UP001211907"/>
    </source>
</evidence>
<dbReference type="AlphaFoldDB" id="A0AAD5T7U9"/>
<dbReference type="EMBL" id="JADGJH010000235">
    <property type="protein sequence ID" value="KAJ3132841.1"/>
    <property type="molecule type" value="Genomic_DNA"/>
</dbReference>
<name>A0AAD5T7U9_9FUNG</name>
<sequence length="193" mass="23112">MPTIPEIRDILAHRRIWVEELEKLETQRSNSDKKLKSFLNDLVQQEQVDHENRLSLQKKLFETLTFPIEYFEISKSTVLDGFDKLCDQAVDLECEIQYDSKILSCFHTIEINPWEIDQGSGELDEEQRKYKQQLIELKYEFKGYIDCFDRWNPESHFRFEKLRLEYKNGPDKKLFLNRLAAEFPRLSSDNLKA</sequence>
<comment type="caution">
    <text evidence="1">The sequence shown here is derived from an EMBL/GenBank/DDBJ whole genome shotgun (WGS) entry which is preliminary data.</text>
</comment>
<accession>A0AAD5T7U9</accession>
<gene>
    <name evidence="1" type="ORF">HK100_004897</name>
</gene>
<organism evidence="1 2">
    <name type="scientific">Physocladia obscura</name>
    <dbReference type="NCBI Taxonomy" id="109957"/>
    <lineage>
        <taxon>Eukaryota</taxon>
        <taxon>Fungi</taxon>
        <taxon>Fungi incertae sedis</taxon>
        <taxon>Chytridiomycota</taxon>
        <taxon>Chytridiomycota incertae sedis</taxon>
        <taxon>Chytridiomycetes</taxon>
        <taxon>Chytridiales</taxon>
        <taxon>Chytriomycetaceae</taxon>
        <taxon>Physocladia</taxon>
    </lineage>
</organism>